<dbReference type="InterPro" id="IPR036236">
    <property type="entry name" value="Znf_C2H2_sf"/>
</dbReference>
<evidence type="ECO:0000256" key="3">
    <source>
        <dbReference type="ARBA" id="ARBA00022723"/>
    </source>
</evidence>
<name>A0A6P7G6P2_DIAVI</name>
<keyword evidence="8" id="KW-0238">DNA-binding</keyword>
<keyword evidence="9" id="KW-0804">Transcription</keyword>
<dbReference type="GO" id="GO:0008270">
    <property type="term" value="F:zinc ion binding"/>
    <property type="evidence" value="ECO:0007669"/>
    <property type="project" value="UniProtKB-KW"/>
</dbReference>
<comment type="subcellular location">
    <subcellularLocation>
        <location evidence="1">Nucleus</location>
    </subcellularLocation>
</comment>
<dbReference type="SMART" id="SM00355">
    <property type="entry name" value="ZnF_C2H2"/>
    <property type="match status" value="2"/>
</dbReference>
<dbReference type="GO" id="GO:0003677">
    <property type="term" value="F:DNA binding"/>
    <property type="evidence" value="ECO:0007669"/>
    <property type="project" value="UniProtKB-KW"/>
</dbReference>
<reference evidence="13" key="1">
    <citation type="submission" date="2025-08" db="UniProtKB">
        <authorList>
            <consortium name="RefSeq"/>
        </authorList>
    </citation>
    <scope>IDENTIFICATION</scope>
    <source>
        <tissue evidence="13">Whole insect</tissue>
    </source>
</reference>
<dbReference type="PROSITE" id="PS50157">
    <property type="entry name" value="ZINC_FINGER_C2H2_2"/>
    <property type="match status" value="2"/>
</dbReference>
<evidence type="ECO:0000256" key="5">
    <source>
        <dbReference type="ARBA" id="ARBA00022771"/>
    </source>
</evidence>
<dbReference type="GO" id="GO:0005634">
    <property type="term" value="C:nucleus"/>
    <property type="evidence" value="ECO:0007669"/>
    <property type="project" value="UniProtKB-SubCell"/>
</dbReference>
<gene>
    <name evidence="13" type="primary">LOC114338352</name>
</gene>
<evidence type="ECO:0000256" key="10">
    <source>
        <dbReference type="ARBA" id="ARBA00023242"/>
    </source>
</evidence>
<dbReference type="PROSITE" id="PS00028">
    <property type="entry name" value="ZINC_FINGER_C2H2_1"/>
    <property type="match status" value="2"/>
</dbReference>
<evidence type="ECO:0000259" key="12">
    <source>
        <dbReference type="PROSITE" id="PS50157"/>
    </source>
</evidence>
<dbReference type="AlphaFoldDB" id="A0A6P7G6P2"/>
<dbReference type="Pfam" id="PF00096">
    <property type="entry name" value="zf-C2H2"/>
    <property type="match status" value="2"/>
</dbReference>
<comment type="similarity">
    <text evidence="2">Belongs to the krueppel C2H2-type zinc-finger protein family.</text>
</comment>
<evidence type="ECO:0000256" key="4">
    <source>
        <dbReference type="ARBA" id="ARBA00022737"/>
    </source>
</evidence>
<evidence type="ECO:0000256" key="9">
    <source>
        <dbReference type="ARBA" id="ARBA00023163"/>
    </source>
</evidence>
<keyword evidence="10" id="KW-0539">Nucleus</keyword>
<protein>
    <submittedName>
        <fullName evidence="13">Zinc finger protein 431-like isoform X4</fullName>
    </submittedName>
</protein>
<feature type="domain" description="C2H2-type" evidence="12">
    <location>
        <begin position="119"/>
        <end position="146"/>
    </location>
</feature>
<dbReference type="RefSeq" id="XP_028144746.1">
    <property type="nucleotide sequence ID" value="XM_028288945.1"/>
</dbReference>
<keyword evidence="7" id="KW-0805">Transcription regulation</keyword>
<sequence length="194" mass="22535">MDIKHETSEKTCKIEVEQMCDGPLDAFKVEIKEEPKTEPAYETFGYLDLNEFPLKTEEQDEYKFTPFEEKQTTNEESCSQKENTLKIMETLHSPPKGGHQVEGKILNKNMKIVTGDRHYKCEICFKQFTKVSRLKVHLRTHSGEKPYKCEICLKQFARKGDLNKHLTVHNGEKPHKLFPGGEYTENYGNLKFAS</sequence>
<dbReference type="Gene3D" id="3.30.160.60">
    <property type="entry name" value="Classic Zinc Finger"/>
    <property type="match status" value="2"/>
</dbReference>
<organism evidence="13">
    <name type="scientific">Diabrotica virgifera virgifera</name>
    <name type="common">western corn rootworm</name>
    <dbReference type="NCBI Taxonomy" id="50390"/>
    <lineage>
        <taxon>Eukaryota</taxon>
        <taxon>Metazoa</taxon>
        <taxon>Ecdysozoa</taxon>
        <taxon>Arthropoda</taxon>
        <taxon>Hexapoda</taxon>
        <taxon>Insecta</taxon>
        <taxon>Pterygota</taxon>
        <taxon>Neoptera</taxon>
        <taxon>Endopterygota</taxon>
        <taxon>Coleoptera</taxon>
        <taxon>Polyphaga</taxon>
        <taxon>Cucujiformia</taxon>
        <taxon>Chrysomeloidea</taxon>
        <taxon>Chrysomelidae</taxon>
        <taxon>Galerucinae</taxon>
        <taxon>Diabroticina</taxon>
        <taxon>Diabroticites</taxon>
        <taxon>Diabrotica</taxon>
    </lineage>
</organism>
<evidence type="ECO:0000256" key="6">
    <source>
        <dbReference type="ARBA" id="ARBA00022833"/>
    </source>
</evidence>
<evidence type="ECO:0000256" key="11">
    <source>
        <dbReference type="PROSITE-ProRule" id="PRU00042"/>
    </source>
</evidence>
<keyword evidence="4" id="KW-0677">Repeat</keyword>
<dbReference type="FunFam" id="3.30.160.60:FF:000096">
    <property type="entry name" value="Zinc finger and BTB domain-containing protein 18 isoform 1"/>
    <property type="match status" value="1"/>
</dbReference>
<keyword evidence="6" id="KW-0862">Zinc</keyword>
<evidence type="ECO:0000256" key="2">
    <source>
        <dbReference type="ARBA" id="ARBA00006991"/>
    </source>
</evidence>
<proteinExistence type="inferred from homology"/>
<keyword evidence="5 11" id="KW-0863">Zinc-finger</keyword>
<dbReference type="SUPFAM" id="SSF57667">
    <property type="entry name" value="beta-beta-alpha zinc fingers"/>
    <property type="match status" value="1"/>
</dbReference>
<feature type="domain" description="C2H2-type" evidence="12">
    <location>
        <begin position="147"/>
        <end position="174"/>
    </location>
</feature>
<accession>A0A6P7G6P2</accession>
<dbReference type="FunFam" id="3.30.160.60:FF:001480">
    <property type="entry name" value="Si:cabz01071911.3"/>
    <property type="match status" value="1"/>
</dbReference>
<dbReference type="InterPro" id="IPR013087">
    <property type="entry name" value="Znf_C2H2_type"/>
</dbReference>
<dbReference type="GO" id="GO:0000981">
    <property type="term" value="F:DNA-binding transcription factor activity, RNA polymerase II-specific"/>
    <property type="evidence" value="ECO:0007669"/>
    <property type="project" value="TreeGrafter"/>
</dbReference>
<dbReference type="PANTHER" id="PTHR24394:SF29">
    <property type="entry name" value="MYONEURIN"/>
    <property type="match status" value="1"/>
</dbReference>
<evidence type="ECO:0000256" key="1">
    <source>
        <dbReference type="ARBA" id="ARBA00004123"/>
    </source>
</evidence>
<evidence type="ECO:0000256" key="7">
    <source>
        <dbReference type="ARBA" id="ARBA00023015"/>
    </source>
</evidence>
<evidence type="ECO:0000313" key="13">
    <source>
        <dbReference type="RefSeq" id="XP_028144746.1"/>
    </source>
</evidence>
<evidence type="ECO:0000256" key="8">
    <source>
        <dbReference type="ARBA" id="ARBA00023125"/>
    </source>
</evidence>
<dbReference type="PANTHER" id="PTHR24394">
    <property type="entry name" value="ZINC FINGER PROTEIN"/>
    <property type="match status" value="1"/>
</dbReference>
<keyword evidence="3" id="KW-0479">Metal-binding</keyword>